<reference evidence="3 6" key="2">
    <citation type="submission" date="2020-06" db="EMBL/GenBank/DDBJ databases">
        <authorList>
            <person name="Puxty R.J."/>
            <person name="Weihe C."/>
            <person name="Marston M.F."/>
            <person name="Martiny J.B.H."/>
        </authorList>
    </citation>
    <scope>NUCLEOTIDE SEQUENCE [LARGE SCALE GENOMIC DNA]</scope>
    <source>
        <strain evidence="3">0809CC03</strain>
    </source>
</reference>
<dbReference type="OrthoDB" id="25690at10239"/>
<reference evidence="4 5" key="1">
    <citation type="journal article" date="2016" name="Virology">
        <title>The genomic content and context of auxiliary metabolic genes in marine cyanomyoviruses.</title>
        <authorList>
            <person name="Crummett L.T."/>
            <person name="Puxty R.J."/>
            <person name="Weihe C."/>
            <person name="Marston M.F."/>
            <person name="Martiny J.B."/>
        </authorList>
    </citation>
    <scope>NUCLEOTIDE SEQUENCE [LARGE SCALE GENOMIC DNA]</scope>
    <source>
        <strain evidence="1">0910CC49</strain>
        <strain evidence="2">0910SB42</strain>
    </source>
</reference>
<keyword evidence="4" id="KW-1185">Reference proteome</keyword>
<dbReference type="KEGG" id="vg:30308056"/>
<evidence type="ECO:0000313" key="1">
    <source>
        <dbReference type="EMBL" id="AOV61926.1"/>
    </source>
</evidence>
<evidence type="ECO:0000313" key="2">
    <source>
        <dbReference type="EMBL" id="AOV62192.1"/>
    </source>
</evidence>
<sequence length="122" mass="13935">MAKKKKSNNRVRPLLDKLIGTENSEDIMKELEAVLSDSIAPMPIPGKVYVYTYIAEKPDFLTDMYPIVQVLGVYEWGWTGINLHIKKQRNYSTGNNTTPLYMLKPNEVQAALTLPLMQLYQS</sequence>
<evidence type="ECO:0000313" key="6">
    <source>
        <dbReference type="Proteomes" id="UP000510897"/>
    </source>
</evidence>
<accession>A0A1D8KTE1</accession>
<dbReference type="Proteomes" id="UP000226384">
    <property type="component" value="Segment"/>
</dbReference>
<dbReference type="EMBL" id="MT586120">
    <property type="protein sequence ID" value="QLF86058.1"/>
    <property type="molecule type" value="Genomic_DNA"/>
</dbReference>
<dbReference type="EMBL" id="KU686213">
    <property type="protein sequence ID" value="AOV62192.1"/>
    <property type="molecule type" value="Genomic_DNA"/>
</dbReference>
<evidence type="ECO:0000313" key="4">
    <source>
        <dbReference type="Proteomes" id="UP000203902"/>
    </source>
</evidence>
<proteinExistence type="predicted"/>
<reference evidence="3 6" key="3">
    <citation type="submission" date="2020-07" db="EMBL/GenBank/DDBJ databases">
        <title>Signatures of coevolution in a cyanophage population.</title>
        <authorList>
            <person name="Abebe J."/>
        </authorList>
    </citation>
    <scope>NUCLEOTIDE SEQUENCE [LARGE SCALE GENOMIC DNA]</scope>
    <source>
        <strain evidence="3">0809CC03</strain>
    </source>
</reference>
<gene>
    <name evidence="1" type="ORF">C490910_002</name>
    <name evidence="3" type="ORF">CC030809_00002</name>
    <name evidence="2" type="ORF">S420910_002</name>
</gene>
<dbReference type="GeneID" id="30308056"/>
<organism evidence="1 4">
    <name type="scientific">Synechococcus phage S-CAM7</name>
    <dbReference type="NCBI Taxonomy" id="1883368"/>
    <lineage>
        <taxon>Viruses</taxon>
        <taxon>Duplodnaviria</taxon>
        <taxon>Heunggongvirae</taxon>
        <taxon>Uroviricota</taxon>
        <taxon>Caudoviricetes</taxon>
        <taxon>Pantevenvirales</taxon>
        <taxon>Kyanoviridae</taxon>
        <taxon>Mazuvirus</taxon>
        <taxon>Mazuvirus scam7</taxon>
    </lineage>
</organism>
<name>A0A1D8KTE1_9CAUD</name>
<evidence type="ECO:0000313" key="3">
    <source>
        <dbReference type="EMBL" id="QLF86058.1"/>
    </source>
</evidence>
<dbReference type="EMBL" id="KU686212">
    <property type="protein sequence ID" value="AOV61926.1"/>
    <property type="molecule type" value="Genomic_DNA"/>
</dbReference>
<dbReference type="RefSeq" id="YP_009322935.1">
    <property type="nucleotide sequence ID" value="NC_031927.1"/>
</dbReference>
<protein>
    <submittedName>
        <fullName evidence="1">Uncharacterized protein</fullName>
    </submittedName>
</protein>
<dbReference type="Proteomes" id="UP000203902">
    <property type="component" value="Segment"/>
</dbReference>
<evidence type="ECO:0000313" key="5">
    <source>
        <dbReference type="Proteomes" id="UP000226384"/>
    </source>
</evidence>
<dbReference type="Proteomes" id="UP000510897">
    <property type="component" value="Segment"/>
</dbReference>